<dbReference type="EMBL" id="UINC01223647">
    <property type="protein sequence ID" value="SVE52934.1"/>
    <property type="molecule type" value="Genomic_DNA"/>
</dbReference>
<name>A0A383E8I4_9ZZZZ</name>
<reference evidence="1" key="1">
    <citation type="submission" date="2018-05" db="EMBL/GenBank/DDBJ databases">
        <authorList>
            <person name="Lanie J.A."/>
            <person name="Ng W.-L."/>
            <person name="Kazmierczak K.M."/>
            <person name="Andrzejewski T.M."/>
            <person name="Davidsen T.M."/>
            <person name="Wayne K.J."/>
            <person name="Tettelin H."/>
            <person name="Glass J.I."/>
            <person name="Rusch D."/>
            <person name="Podicherti R."/>
            <person name="Tsui H.-C.T."/>
            <person name="Winkler M.E."/>
        </authorList>
    </citation>
    <scope>NUCLEOTIDE SEQUENCE</scope>
</reference>
<sequence length="74" mass="8281">MKRIFITLILLSSTQLYAAPYETAVQFSEGDVISADVLNDILNRIELALKDITRDELIGTWSIDAYNCDNASNN</sequence>
<feature type="non-terminal residue" evidence="1">
    <location>
        <position position="74"/>
    </location>
</feature>
<dbReference type="AlphaFoldDB" id="A0A383E8I4"/>
<evidence type="ECO:0000313" key="1">
    <source>
        <dbReference type="EMBL" id="SVE52934.1"/>
    </source>
</evidence>
<accession>A0A383E8I4</accession>
<proteinExistence type="predicted"/>
<organism evidence="1">
    <name type="scientific">marine metagenome</name>
    <dbReference type="NCBI Taxonomy" id="408172"/>
    <lineage>
        <taxon>unclassified sequences</taxon>
        <taxon>metagenomes</taxon>
        <taxon>ecological metagenomes</taxon>
    </lineage>
</organism>
<gene>
    <name evidence="1" type="ORF">METZ01_LOCUS505788</name>
</gene>
<protein>
    <submittedName>
        <fullName evidence="1">Uncharacterized protein</fullName>
    </submittedName>
</protein>